<reference evidence="2" key="1">
    <citation type="submission" date="2016-06" db="EMBL/GenBank/DDBJ databases">
        <title>Parallel loss of symbiosis genes in relatives of nitrogen-fixing non-legume Parasponia.</title>
        <authorList>
            <person name="Van Velzen R."/>
            <person name="Holmer R."/>
            <person name="Bu F."/>
            <person name="Rutten L."/>
            <person name="Van Zeijl A."/>
            <person name="Liu W."/>
            <person name="Santuari L."/>
            <person name="Cao Q."/>
            <person name="Sharma T."/>
            <person name="Shen D."/>
            <person name="Roswanjaya Y."/>
            <person name="Wardhani T."/>
            <person name="Kalhor M.S."/>
            <person name="Jansen J."/>
            <person name="Van den Hoogen J."/>
            <person name="Gungor B."/>
            <person name="Hartog M."/>
            <person name="Hontelez J."/>
            <person name="Verver J."/>
            <person name="Yang W.-C."/>
            <person name="Schijlen E."/>
            <person name="Repin R."/>
            <person name="Schilthuizen M."/>
            <person name="Schranz E."/>
            <person name="Heidstra R."/>
            <person name="Miyata K."/>
            <person name="Fedorova E."/>
            <person name="Kohlen W."/>
            <person name="Bisseling T."/>
            <person name="Smit S."/>
            <person name="Geurts R."/>
        </authorList>
    </citation>
    <scope>NUCLEOTIDE SEQUENCE [LARGE SCALE GENOMIC DNA]</scope>
    <source>
        <strain evidence="2">cv. RG33-2</strain>
    </source>
</reference>
<evidence type="ECO:0000313" key="1">
    <source>
        <dbReference type="EMBL" id="PON91704.1"/>
    </source>
</evidence>
<evidence type="ECO:0000313" key="2">
    <source>
        <dbReference type="Proteomes" id="UP000237000"/>
    </source>
</evidence>
<dbReference type="Proteomes" id="UP000237000">
    <property type="component" value="Unassembled WGS sequence"/>
</dbReference>
<organism evidence="1 2">
    <name type="scientific">Trema orientale</name>
    <name type="common">Charcoal tree</name>
    <name type="synonym">Celtis orientalis</name>
    <dbReference type="NCBI Taxonomy" id="63057"/>
    <lineage>
        <taxon>Eukaryota</taxon>
        <taxon>Viridiplantae</taxon>
        <taxon>Streptophyta</taxon>
        <taxon>Embryophyta</taxon>
        <taxon>Tracheophyta</taxon>
        <taxon>Spermatophyta</taxon>
        <taxon>Magnoliopsida</taxon>
        <taxon>eudicotyledons</taxon>
        <taxon>Gunneridae</taxon>
        <taxon>Pentapetalae</taxon>
        <taxon>rosids</taxon>
        <taxon>fabids</taxon>
        <taxon>Rosales</taxon>
        <taxon>Cannabaceae</taxon>
        <taxon>Trema</taxon>
    </lineage>
</organism>
<dbReference type="InParanoid" id="A0A2P5F1N7"/>
<name>A0A2P5F1N7_TREOI</name>
<sequence length="68" mass="7476">MLLELQFFQTRRGKADKSRAPSSSSGIFGCFRFSSIVPSRPGSPVRLTEIFPVLRARPGRSTGGFELS</sequence>
<proteinExistence type="predicted"/>
<gene>
    <name evidence="1" type="ORF">TorRG33x02_125350</name>
</gene>
<accession>A0A2P5F1N7</accession>
<dbReference type="OrthoDB" id="10437058at2759"/>
<comment type="caution">
    <text evidence="1">The sequence shown here is derived from an EMBL/GenBank/DDBJ whole genome shotgun (WGS) entry which is preliminary data.</text>
</comment>
<keyword evidence="2" id="KW-1185">Reference proteome</keyword>
<protein>
    <submittedName>
        <fullName evidence="1">Uncharacterized protein</fullName>
    </submittedName>
</protein>
<dbReference type="EMBL" id="JXTC01000072">
    <property type="protein sequence ID" value="PON91704.1"/>
    <property type="molecule type" value="Genomic_DNA"/>
</dbReference>
<dbReference type="AlphaFoldDB" id="A0A2P5F1N7"/>